<dbReference type="InterPro" id="IPR008259">
    <property type="entry name" value="FMN_hydac_DH_AS"/>
</dbReference>
<dbReference type="EMBL" id="FXAO01000006">
    <property type="protein sequence ID" value="SMG42078.1"/>
    <property type="molecule type" value="Genomic_DNA"/>
</dbReference>
<keyword evidence="10" id="KW-1185">Reference proteome</keyword>
<evidence type="ECO:0000256" key="4">
    <source>
        <dbReference type="ARBA" id="ARBA00023002"/>
    </source>
</evidence>
<dbReference type="Proteomes" id="UP000193420">
    <property type="component" value="Unassembled WGS sequence"/>
</dbReference>
<dbReference type="InterPro" id="IPR000262">
    <property type="entry name" value="FMN-dep_DH"/>
</dbReference>
<evidence type="ECO:0000259" key="8">
    <source>
        <dbReference type="PROSITE" id="PS51349"/>
    </source>
</evidence>
<feature type="binding site" evidence="7">
    <location>
        <position position="137"/>
    </location>
    <ligand>
        <name>FMN</name>
        <dbReference type="ChEBI" id="CHEBI:58210"/>
    </ligand>
</feature>
<evidence type="ECO:0000256" key="6">
    <source>
        <dbReference type="PIRSR" id="PIRSR000138-1"/>
    </source>
</evidence>
<evidence type="ECO:0000256" key="7">
    <source>
        <dbReference type="PIRSR" id="PIRSR000138-2"/>
    </source>
</evidence>
<keyword evidence="4" id="KW-0560">Oxidoreductase</keyword>
<feature type="binding site" evidence="7">
    <location>
        <position position="174"/>
    </location>
    <ligand>
        <name>glyoxylate</name>
        <dbReference type="ChEBI" id="CHEBI:36655"/>
    </ligand>
</feature>
<dbReference type="Pfam" id="PF01070">
    <property type="entry name" value="FMN_dh"/>
    <property type="match status" value="1"/>
</dbReference>
<feature type="binding site" evidence="7">
    <location>
        <begin position="339"/>
        <end position="340"/>
    </location>
    <ligand>
        <name>FMN</name>
        <dbReference type="ChEBI" id="CHEBI:58210"/>
    </ligand>
</feature>
<feature type="binding site" evidence="7">
    <location>
        <position position="116"/>
    </location>
    <ligand>
        <name>FMN</name>
        <dbReference type="ChEBI" id="CHEBI:58210"/>
    </ligand>
</feature>
<dbReference type="GO" id="GO:0016491">
    <property type="term" value="F:oxidoreductase activity"/>
    <property type="evidence" value="ECO:0007669"/>
    <property type="project" value="UniProtKB-KW"/>
</dbReference>
<feature type="binding site" evidence="7">
    <location>
        <position position="139"/>
    </location>
    <ligand>
        <name>glyoxylate</name>
        <dbReference type="ChEBI" id="CHEBI:36655"/>
    </ligand>
</feature>
<sequence>MEKKKEIKINSKYPSVVDLRKKAQKRIPKFAFEYLDGGCNEDVNLHKNTAEIRDIELLPYYLSKHTGSSMKTELFGHVYDAPFGIAPVGLQGLMWPNAPEILAKSAFEHNIPFILSTVTTSSIERISEITEGKAWFQLYHPTEDAVRDDIIKRAEAAECPVLVILCDVPTFGFRPRDVRNGLAMPPKMSVKNILQILGKPNWAMQTLIHGQPNFETLKPYMPKGLDLAQLGKFMDKTFSGRLNEEKIKPIRDMWKGKLVIKGVANEADAESAIKLGLDGIIVSNHGGRQLDAGESTIKPLTRIAAKYGDQIKVMMDSGLRGGPDIARTMASGAEFTFMGRSFMYGVAALGAKGGDHTISLLKTELQQVMEQICCEEVKDFPNHLI</sequence>
<feature type="domain" description="FMN hydroxy acid dehydrogenase" evidence="8">
    <location>
        <begin position="8"/>
        <end position="385"/>
    </location>
</feature>
<comment type="cofactor">
    <cofactor evidence="1">
        <name>FMN</name>
        <dbReference type="ChEBI" id="CHEBI:58210"/>
    </cofactor>
</comment>
<dbReference type="PIRSF" id="PIRSF000138">
    <property type="entry name" value="Al-hdrx_acd_dh"/>
    <property type="match status" value="1"/>
</dbReference>
<protein>
    <submittedName>
        <fullName evidence="9">L-lactate dehydrogenase (Cytochrome)</fullName>
    </submittedName>
</protein>
<keyword evidence="3 7" id="KW-0288">FMN</keyword>
<feature type="binding site" evidence="7">
    <location>
        <position position="285"/>
    </location>
    <ligand>
        <name>glyoxylate</name>
        <dbReference type="ChEBI" id="CHEBI:36655"/>
    </ligand>
</feature>
<dbReference type="InterPro" id="IPR012133">
    <property type="entry name" value="Alpha-hydoxy_acid_DH_FMN"/>
</dbReference>
<dbReference type="AlphaFoldDB" id="A0A1X7KLB9"/>
<evidence type="ECO:0000313" key="10">
    <source>
        <dbReference type="Proteomes" id="UP000193420"/>
    </source>
</evidence>
<dbReference type="OrthoDB" id="9770452at2"/>
<name>A0A1X7KLB9_9FLAO</name>
<evidence type="ECO:0000256" key="5">
    <source>
        <dbReference type="ARBA" id="ARBA00024042"/>
    </source>
</evidence>
<dbReference type="PROSITE" id="PS51349">
    <property type="entry name" value="FMN_HYDROXY_ACID_DH_2"/>
    <property type="match status" value="1"/>
</dbReference>
<dbReference type="GO" id="GO:0005886">
    <property type="term" value="C:plasma membrane"/>
    <property type="evidence" value="ECO:0007669"/>
    <property type="project" value="TreeGrafter"/>
</dbReference>
<comment type="similarity">
    <text evidence="5">Belongs to the FMN-dependent alpha-hydroxy acid dehydrogenase family.</text>
</comment>
<dbReference type="SUPFAM" id="SSF51395">
    <property type="entry name" value="FMN-linked oxidoreductases"/>
    <property type="match status" value="1"/>
</dbReference>
<feature type="active site" description="Proton acceptor" evidence="6">
    <location>
        <position position="285"/>
    </location>
</feature>
<feature type="binding site" evidence="7">
    <location>
        <position position="34"/>
    </location>
    <ligand>
        <name>glyoxylate</name>
        <dbReference type="ChEBI" id="CHEBI:36655"/>
    </ligand>
</feature>
<dbReference type="InterPro" id="IPR037396">
    <property type="entry name" value="FMN_HAD"/>
</dbReference>
<dbReference type="PROSITE" id="PS00557">
    <property type="entry name" value="FMN_HYDROXY_ACID_DH_1"/>
    <property type="match status" value="1"/>
</dbReference>
<feature type="binding site" evidence="7">
    <location>
        <position position="288"/>
    </location>
    <ligand>
        <name>glyoxylate</name>
        <dbReference type="ChEBI" id="CHEBI:36655"/>
    </ligand>
</feature>
<dbReference type="PANTHER" id="PTHR10578:SF107">
    <property type="entry name" value="2-HYDROXYACID OXIDASE 1"/>
    <property type="match status" value="1"/>
</dbReference>
<evidence type="ECO:0000256" key="1">
    <source>
        <dbReference type="ARBA" id="ARBA00001917"/>
    </source>
</evidence>
<feature type="binding site" evidence="7">
    <location>
        <position position="283"/>
    </location>
    <ligand>
        <name>FMN</name>
        <dbReference type="ChEBI" id="CHEBI:58210"/>
    </ligand>
</feature>
<keyword evidence="2 7" id="KW-0285">Flavoprotein</keyword>
<reference evidence="10" key="1">
    <citation type="submission" date="2017-04" db="EMBL/GenBank/DDBJ databases">
        <authorList>
            <person name="Varghese N."/>
            <person name="Submissions S."/>
        </authorList>
    </citation>
    <scope>NUCLEOTIDE SEQUENCE [LARGE SCALE GENOMIC DNA]</scope>
    <source>
        <strain evidence="10">DSM 19835</strain>
    </source>
</reference>
<feature type="binding site" evidence="7">
    <location>
        <position position="261"/>
    </location>
    <ligand>
        <name>FMN</name>
        <dbReference type="ChEBI" id="CHEBI:58210"/>
    </ligand>
</feature>
<dbReference type="PANTHER" id="PTHR10578">
    <property type="entry name" value="S -2-HYDROXY-ACID OXIDASE-RELATED"/>
    <property type="match status" value="1"/>
</dbReference>
<accession>A0A1X7KLB9</accession>
<evidence type="ECO:0000313" key="9">
    <source>
        <dbReference type="EMBL" id="SMG42078.1"/>
    </source>
</evidence>
<dbReference type="CDD" id="cd02809">
    <property type="entry name" value="alpha_hydroxyacid_oxid_FMN"/>
    <property type="match status" value="1"/>
</dbReference>
<feature type="binding site" evidence="7">
    <location>
        <begin position="87"/>
        <end position="89"/>
    </location>
    <ligand>
        <name>FMN</name>
        <dbReference type="ChEBI" id="CHEBI:58210"/>
    </ligand>
</feature>
<dbReference type="Gene3D" id="3.20.20.70">
    <property type="entry name" value="Aldolase class I"/>
    <property type="match status" value="1"/>
</dbReference>
<evidence type="ECO:0000256" key="2">
    <source>
        <dbReference type="ARBA" id="ARBA00022630"/>
    </source>
</evidence>
<proteinExistence type="inferred from homology"/>
<evidence type="ECO:0000256" key="3">
    <source>
        <dbReference type="ARBA" id="ARBA00022643"/>
    </source>
</evidence>
<dbReference type="GO" id="GO:0010181">
    <property type="term" value="F:FMN binding"/>
    <property type="evidence" value="ECO:0007669"/>
    <property type="project" value="InterPro"/>
</dbReference>
<gene>
    <name evidence="9" type="ORF">SAMN03080602_03112</name>
</gene>
<dbReference type="RefSeq" id="WP_085499849.1">
    <property type="nucleotide sequence ID" value="NZ_FXAO01000006.1"/>
</dbReference>
<feature type="binding site" evidence="7">
    <location>
        <begin position="316"/>
        <end position="320"/>
    </location>
    <ligand>
        <name>FMN</name>
        <dbReference type="ChEBI" id="CHEBI:58210"/>
    </ligand>
</feature>
<organism evidence="9 10">
    <name type="scientific">Arenibacter troitsensis</name>
    <dbReference type="NCBI Taxonomy" id="188872"/>
    <lineage>
        <taxon>Bacteria</taxon>
        <taxon>Pseudomonadati</taxon>
        <taxon>Bacteroidota</taxon>
        <taxon>Flavobacteriia</taxon>
        <taxon>Flavobacteriales</taxon>
        <taxon>Flavobacteriaceae</taxon>
        <taxon>Arenibacter</taxon>
    </lineage>
</organism>
<dbReference type="STRING" id="188872.SAMN03080602_03112"/>
<dbReference type="InterPro" id="IPR013785">
    <property type="entry name" value="Aldolase_TIM"/>
</dbReference>